<evidence type="ECO:0000313" key="1">
    <source>
        <dbReference type="EMBL" id="VDP81165.1"/>
    </source>
</evidence>
<sequence>FKRQLSDLTRSNQTRNPGDTLTDIELFISEHDKTKNEANKTFDEFKRQLNSIFNEDDSNNQVSKQNILLDAKQLLDNWITDWALQRENLNYRLAFVNRLEDLQTDLGECVSRLDQLIKATCLSVNTAAETYKNQQNLHLLNKLGATVLSEAEIYQINTINEEVKGMLQTIPVIFIPF</sequence>
<dbReference type="WBParaSite" id="SCUD_0002304801-mRNA-1">
    <property type="protein sequence ID" value="SCUD_0002304801-mRNA-1"/>
    <property type="gene ID" value="SCUD_0002304801"/>
</dbReference>
<evidence type="ECO:0000313" key="2">
    <source>
        <dbReference type="Proteomes" id="UP000279833"/>
    </source>
</evidence>
<reference evidence="3" key="1">
    <citation type="submission" date="2016-06" db="UniProtKB">
        <authorList>
            <consortium name="WormBaseParasite"/>
        </authorList>
    </citation>
    <scope>IDENTIFICATION</scope>
</reference>
<dbReference type="EMBL" id="UZAK01051787">
    <property type="protein sequence ID" value="VDP81165.1"/>
    <property type="molecule type" value="Genomic_DNA"/>
</dbReference>
<dbReference type="Proteomes" id="UP000279833">
    <property type="component" value="Unassembled WGS sequence"/>
</dbReference>
<gene>
    <name evidence="1" type="ORF">SCUD_LOCUS23042</name>
</gene>
<organism evidence="3">
    <name type="scientific">Schistosoma curassoni</name>
    <dbReference type="NCBI Taxonomy" id="6186"/>
    <lineage>
        <taxon>Eukaryota</taxon>
        <taxon>Metazoa</taxon>
        <taxon>Spiralia</taxon>
        <taxon>Lophotrochozoa</taxon>
        <taxon>Platyhelminthes</taxon>
        <taxon>Trematoda</taxon>
        <taxon>Digenea</taxon>
        <taxon>Strigeidida</taxon>
        <taxon>Schistosomatoidea</taxon>
        <taxon>Schistosomatidae</taxon>
        <taxon>Schistosoma</taxon>
    </lineage>
</organism>
<reference evidence="1 2" key="2">
    <citation type="submission" date="2018-11" db="EMBL/GenBank/DDBJ databases">
        <authorList>
            <consortium name="Pathogen Informatics"/>
        </authorList>
    </citation>
    <scope>NUCLEOTIDE SEQUENCE [LARGE SCALE GENOMIC DNA]</scope>
    <source>
        <strain evidence="1">Dakar</strain>
        <strain evidence="2">Dakar, Senegal</strain>
    </source>
</reference>
<dbReference type="AlphaFoldDB" id="A0A183L6S6"/>
<name>A0A183L6S6_9TREM</name>
<keyword evidence="2" id="KW-1185">Reference proteome</keyword>
<accession>A0A183L6S6</accession>
<proteinExistence type="predicted"/>
<dbReference type="STRING" id="6186.A0A183L6S6"/>
<evidence type="ECO:0000313" key="3">
    <source>
        <dbReference type="WBParaSite" id="SCUD_0002304801-mRNA-1"/>
    </source>
</evidence>
<protein>
    <submittedName>
        <fullName evidence="3">Muscle-specific protein 300</fullName>
    </submittedName>
</protein>